<dbReference type="Proteomes" id="UP000644507">
    <property type="component" value="Unassembled WGS sequence"/>
</dbReference>
<dbReference type="EMBL" id="BMXI01000023">
    <property type="protein sequence ID" value="GHC67294.1"/>
    <property type="molecule type" value="Genomic_DNA"/>
</dbReference>
<dbReference type="InterPro" id="IPR003788">
    <property type="entry name" value="NDUFAF7"/>
</dbReference>
<organism evidence="3 4">
    <name type="scientific">Roseibacillus persicicus</name>
    <dbReference type="NCBI Taxonomy" id="454148"/>
    <lineage>
        <taxon>Bacteria</taxon>
        <taxon>Pseudomonadati</taxon>
        <taxon>Verrucomicrobiota</taxon>
        <taxon>Verrucomicrobiia</taxon>
        <taxon>Verrucomicrobiales</taxon>
        <taxon>Verrucomicrobiaceae</taxon>
        <taxon>Roseibacillus</taxon>
    </lineage>
</organism>
<reference evidence="3" key="2">
    <citation type="submission" date="2020-09" db="EMBL/GenBank/DDBJ databases">
        <authorList>
            <person name="Sun Q."/>
            <person name="Kim S."/>
        </authorList>
    </citation>
    <scope>NUCLEOTIDE SEQUENCE</scope>
    <source>
        <strain evidence="3">KCTC 12988</strain>
    </source>
</reference>
<dbReference type="PANTHER" id="PTHR12049">
    <property type="entry name" value="PROTEIN ARGININE METHYLTRANSFERASE NDUFAF7, MITOCHONDRIAL"/>
    <property type="match status" value="1"/>
</dbReference>
<reference evidence="3" key="1">
    <citation type="journal article" date="2014" name="Int. J. Syst. Evol. Microbiol.">
        <title>Complete genome sequence of Corynebacterium casei LMG S-19264T (=DSM 44701T), isolated from a smear-ripened cheese.</title>
        <authorList>
            <consortium name="US DOE Joint Genome Institute (JGI-PGF)"/>
            <person name="Walter F."/>
            <person name="Albersmeier A."/>
            <person name="Kalinowski J."/>
            <person name="Ruckert C."/>
        </authorList>
    </citation>
    <scope>NUCLEOTIDE SEQUENCE</scope>
    <source>
        <strain evidence="3">KCTC 12988</strain>
    </source>
</reference>
<accession>A0A918WP48</accession>
<dbReference type="PANTHER" id="PTHR12049:SF7">
    <property type="entry name" value="PROTEIN ARGININE METHYLTRANSFERASE NDUFAF7, MITOCHONDRIAL"/>
    <property type="match status" value="1"/>
</dbReference>
<comment type="caution">
    <text evidence="3">The sequence shown here is derived from an EMBL/GenBank/DDBJ whole genome shotgun (WGS) entry which is preliminary data.</text>
</comment>
<keyword evidence="4" id="KW-1185">Reference proteome</keyword>
<dbReference type="GO" id="GO:0032259">
    <property type="term" value="P:methylation"/>
    <property type="evidence" value="ECO:0007669"/>
    <property type="project" value="UniProtKB-KW"/>
</dbReference>
<dbReference type="GO" id="GO:0035243">
    <property type="term" value="F:protein-arginine omega-N symmetric methyltransferase activity"/>
    <property type="evidence" value="ECO:0007669"/>
    <property type="project" value="TreeGrafter"/>
</dbReference>
<dbReference type="Gene3D" id="3.40.50.12710">
    <property type="match status" value="1"/>
</dbReference>
<protein>
    <submittedName>
        <fullName evidence="3">SAM-dependent methyltransferase</fullName>
    </submittedName>
</protein>
<dbReference type="AlphaFoldDB" id="A0A918WP48"/>
<proteinExistence type="predicted"/>
<dbReference type="InterPro" id="IPR038375">
    <property type="entry name" value="NDUFAF7_sf"/>
</dbReference>
<dbReference type="RefSeq" id="WP_189574289.1">
    <property type="nucleotide sequence ID" value="NZ_BMXI01000023.1"/>
</dbReference>
<sequence>MIRFDRFMHAALYHPERGYYTSRIKSVGSRGDFTTTPQLSRALGRAIASLFQQSGCRNLVEVGPGTGLLAQTVRQALPPLTRLRIKQHLVEISPTLRKLQKAAVPKAQHHSTIQDALAACRGHAFIYSNELVDAFPVRIFRKESEGYTELYLSGKQQTLSEQFRAVEELPDSTQFKRNYPRQQRLEVHESYHQWLQDWLPSWEKGQILTIDYTIRQRQIAGSLRGYFLQDRLTRDNLYQNAGHVDLTTDVDFADLEYWGESLGLETQFLKTQSEFLQPFASGSQEDRFLLDPNGAGSAFQVLLQKK</sequence>
<evidence type="ECO:0000256" key="1">
    <source>
        <dbReference type="ARBA" id="ARBA00022603"/>
    </source>
</evidence>
<keyword evidence="1 3" id="KW-0489">Methyltransferase</keyword>
<gene>
    <name evidence="3" type="ORF">GCM10007100_39220</name>
</gene>
<dbReference type="SUPFAM" id="SSF53335">
    <property type="entry name" value="S-adenosyl-L-methionine-dependent methyltransferases"/>
    <property type="match status" value="1"/>
</dbReference>
<dbReference type="InterPro" id="IPR029063">
    <property type="entry name" value="SAM-dependent_MTases_sf"/>
</dbReference>
<evidence type="ECO:0000256" key="2">
    <source>
        <dbReference type="ARBA" id="ARBA00022679"/>
    </source>
</evidence>
<evidence type="ECO:0000313" key="4">
    <source>
        <dbReference type="Proteomes" id="UP000644507"/>
    </source>
</evidence>
<dbReference type="Pfam" id="PF02636">
    <property type="entry name" value="Methyltransf_28"/>
    <property type="match status" value="1"/>
</dbReference>
<name>A0A918WP48_9BACT</name>
<evidence type="ECO:0000313" key="3">
    <source>
        <dbReference type="EMBL" id="GHC67294.1"/>
    </source>
</evidence>
<keyword evidence="2" id="KW-0808">Transferase</keyword>